<keyword evidence="4 6" id="KW-1133">Transmembrane helix</keyword>
<feature type="transmembrane region" description="Helical" evidence="6">
    <location>
        <begin position="166"/>
        <end position="183"/>
    </location>
</feature>
<dbReference type="RefSeq" id="WP_248951335.1">
    <property type="nucleotide sequence ID" value="NZ_JAKILB010000013.1"/>
</dbReference>
<accession>A0A9X1ZIV3</accession>
<dbReference type="AlphaFoldDB" id="A0A9X1ZIV3"/>
<feature type="transmembrane region" description="Helical" evidence="6">
    <location>
        <begin position="232"/>
        <end position="254"/>
    </location>
</feature>
<evidence type="ECO:0000256" key="6">
    <source>
        <dbReference type="SAM" id="Phobius"/>
    </source>
</evidence>
<evidence type="ECO:0000256" key="3">
    <source>
        <dbReference type="ARBA" id="ARBA00022692"/>
    </source>
</evidence>
<feature type="transmembrane region" description="Helical" evidence="6">
    <location>
        <begin position="203"/>
        <end position="226"/>
    </location>
</feature>
<feature type="transmembrane region" description="Helical" evidence="6">
    <location>
        <begin position="289"/>
        <end position="306"/>
    </location>
</feature>
<feature type="transmembrane region" description="Helical" evidence="6">
    <location>
        <begin position="41"/>
        <end position="60"/>
    </location>
</feature>
<organism evidence="8 9">
    <name type="scientific">Shewanella pneumatophori</name>
    <dbReference type="NCBI Taxonomy" id="314092"/>
    <lineage>
        <taxon>Bacteria</taxon>
        <taxon>Pseudomonadati</taxon>
        <taxon>Pseudomonadota</taxon>
        <taxon>Gammaproteobacteria</taxon>
        <taxon>Alteromonadales</taxon>
        <taxon>Shewanellaceae</taxon>
        <taxon>Shewanella</taxon>
    </lineage>
</organism>
<feature type="transmembrane region" description="Helical" evidence="6">
    <location>
        <begin position="139"/>
        <end position="160"/>
    </location>
</feature>
<protein>
    <submittedName>
        <fullName evidence="8">DMT family transporter</fullName>
    </submittedName>
</protein>
<keyword evidence="9" id="KW-1185">Reference proteome</keyword>
<reference evidence="8" key="1">
    <citation type="submission" date="2022-01" db="EMBL/GenBank/DDBJ databases">
        <title>Whole genome-based taxonomy of the Shewanellaceae.</title>
        <authorList>
            <person name="Martin-Rodriguez A.J."/>
        </authorList>
    </citation>
    <scope>NUCLEOTIDE SEQUENCE</scope>
    <source>
        <strain evidence="8">KCTC 23973</strain>
    </source>
</reference>
<keyword evidence="3 6" id="KW-0812">Transmembrane</keyword>
<dbReference type="Pfam" id="PF00892">
    <property type="entry name" value="EamA"/>
    <property type="match status" value="1"/>
</dbReference>
<dbReference type="EMBL" id="JAKILB010000013">
    <property type="protein sequence ID" value="MCL1140305.1"/>
    <property type="molecule type" value="Genomic_DNA"/>
</dbReference>
<name>A0A9X1ZIV3_9GAMM</name>
<feature type="transmembrane region" description="Helical" evidence="6">
    <location>
        <begin position="113"/>
        <end position="132"/>
    </location>
</feature>
<feature type="transmembrane region" description="Helical" evidence="6">
    <location>
        <begin position="9"/>
        <end position="29"/>
    </location>
</feature>
<evidence type="ECO:0000313" key="8">
    <source>
        <dbReference type="EMBL" id="MCL1140305.1"/>
    </source>
</evidence>
<feature type="transmembrane region" description="Helical" evidence="6">
    <location>
        <begin position="266"/>
        <end position="283"/>
    </location>
</feature>
<sequence>MNITNKDVVLGWTAAIAVAVIWGVTGVVSKPLSMAVDPMTLVFFRYVTAVMGLSVIFFFTSRSKSLSKDLGGSLKIDKKDILKIALCGIIGQGAFSLFNFLSLSHIGATENGVIQGMQPFATVFFGMLFMNFRMNKIQWGAFIASALCIYAMSVGPTNSIEGGTPLLGYVFVTCSMLSLAWTAHLRASLADKYGSVVSMLYQYISVAVMGFFVVMAMGLDLSQIFIILDSPLLLGLLIFLGTGISGGSYLIQLYSFKRIGVEKATMALNLMPLVGYMVAVLTLGEQMELSKTIIVSLIVVALYVFTKYETKTEDKLAVANGSDKEAVTLKAQKA</sequence>
<dbReference type="InterPro" id="IPR000620">
    <property type="entry name" value="EamA_dom"/>
</dbReference>
<dbReference type="Proteomes" id="UP001139293">
    <property type="component" value="Unassembled WGS sequence"/>
</dbReference>
<dbReference type="GO" id="GO:0005886">
    <property type="term" value="C:plasma membrane"/>
    <property type="evidence" value="ECO:0007669"/>
    <property type="project" value="UniProtKB-SubCell"/>
</dbReference>
<evidence type="ECO:0000256" key="2">
    <source>
        <dbReference type="ARBA" id="ARBA00022475"/>
    </source>
</evidence>
<evidence type="ECO:0000259" key="7">
    <source>
        <dbReference type="Pfam" id="PF00892"/>
    </source>
</evidence>
<keyword evidence="5 6" id="KW-0472">Membrane</keyword>
<dbReference type="InterPro" id="IPR050638">
    <property type="entry name" value="AA-Vitamin_Transporters"/>
</dbReference>
<dbReference type="PANTHER" id="PTHR32322:SF18">
    <property type="entry name" value="S-ADENOSYLMETHIONINE_S-ADENOSYLHOMOCYSTEINE TRANSPORTER"/>
    <property type="match status" value="1"/>
</dbReference>
<evidence type="ECO:0000256" key="5">
    <source>
        <dbReference type="ARBA" id="ARBA00023136"/>
    </source>
</evidence>
<gene>
    <name evidence="8" type="ORF">L2740_17355</name>
</gene>
<evidence type="ECO:0000256" key="1">
    <source>
        <dbReference type="ARBA" id="ARBA00004651"/>
    </source>
</evidence>
<dbReference type="InterPro" id="IPR037185">
    <property type="entry name" value="EmrE-like"/>
</dbReference>
<keyword evidence="2" id="KW-1003">Cell membrane</keyword>
<comment type="caution">
    <text evidence="8">The sequence shown here is derived from an EMBL/GenBank/DDBJ whole genome shotgun (WGS) entry which is preliminary data.</text>
</comment>
<comment type="subcellular location">
    <subcellularLocation>
        <location evidence="1">Cell membrane</location>
        <topology evidence="1">Multi-pass membrane protein</topology>
    </subcellularLocation>
</comment>
<evidence type="ECO:0000256" key="4">
    <source>
        <dbReference type="ARBA" id="ARBA00022989"/>
    </source>
</evidence>
<proteinExistence type="predicted"/>
<feature type="domain" description="EamA" evidence="7">
    <location>
        <begin position="11"/>
        <end position="152"/>
    </location>
</feature>
<evidence type="ECO:0000313" key="9">
    <source>
        <dbReference type="Proteomes" id="UP001139293"/>
    </source>
</evidence>
<dbReference type="PANTHER" id="PTHR32322">
    <property type="entry name" value="INNER MEMBRANE TRANSPORTER"/>
    <property type="match status" value="1"/>
</dbReference>
<dbReference type="SUPFAM" id="SSF103481">
    <property type="entry name" value="Multidrug resistance efflux transporter EmrE"/>
    <property type="match status" value="2"/>
</dbReference>
<feature type="transmembrane region" description="Helical" evidence="6">
    <location>
        <begin position="81"/>
        <end position="101"/>
    </location>
</feature>